<dbReference type="AlphaFoldDB" id="A0A8C9DV92"/>
<accession>A0A8C9DV92</accession>
<dbReference type="GO" id="GO:0009897">
    <property type="term" value="C:external side of plasma membrane"/>
    <property type="evidence" value="ECO:0007669"/>
    <property type="project" value="TreeGrafter"/>
</dbReference>
<evidence type="ECO:0000256" key="3">
    <source>
        <dbReference type="ARBA" id="ARBA00022475"/>
    </source>
</evidence>
<dbReference type="GO" id="GO:0042102">
    <property type="term" value="P:positive regulation of T cell proliferation"/>
    <property type="evidence" value="ECO:0007669"/>
    <property type="project" value="TreeGrafter"/>
</dbReference>
<dbReference type="InterPro" id="IPR036179">
    <property type="entry name" value="Ig-like_dom_sf"/>
</dbReference>
<keyword evidence="7" id="KW-0391">Immunity</keyword>
<keyword evidence="22" id="KW-1185">Reference proteome</keyword>
<keyword evidence="12" id="KW-0675">Receptor</keyword>
<dbReference type="PANTHER" id="PTHR25466">
    <property type="entry name" value="T-LYMPHOCYTE ACTIVATION ANTIGEN"/>
    <property type="match status" value="1"/>
</dbReference>
<evidence type="ECO:0000256" key="12">
    <source>
        <dbReference type="ARBA" id="ARBA00023170"/>
    </source>
</evidence>
<evidence type="ECO:0000256" key="14">
    <source>
        <dbReference type="ARBA" id="ARBA00023319"/>
    </source>
</evidence>
<proteinExistence type="inferred from homology"/>
<evidence type="ECO:0000256" key="9">
    <source>
        <dbReference type="ARBA" id="ARBA00023130"/>
    </source>
</evidence>
<keyword evidence="8 18" id="KW-1133">Transmembrane helix</keyword>
<dbReference type="Gene3D" id="2.60.40.10">
    <property type="entry name" value="Immunoglobulins"/>
    <property type="match status" value="2"/>
</dbReference>
<keyword evidence="9" id="KW-1064">Adaptive immunity</keyword>
<evidence type="ECO:0000256" key="15">
    <source>
        <dbReference type="ARBA" id="ARBA00064903"/>
    </source>
</evidence>
<dbReference type="InterPro" id="IPR013783">
    <property type="entry name" value="Ig-like_fold"/>
</dbReference>
<reference evidence="21" key="2">
    <citation type="submission" date="2025-09" db="UniProtKB">
        <authorList>
            <consortium name="Ensembl"/>
        </authorList>
    </citation>
    <scope>IDENTIFICATION</scope>
</reference>
<evidence type="ECO:0000256" key="19">
    <source>
        <dbReference type="SAM" id="SignalP"/>
    </source>
</evidence>
<reference evidence="21" key="1">
    <citation type="submission" date="2025-08" db="UniProtKB">
        <authorList>
            <consortium name="Ensembl"/>
        </authorList>
    </citation>
    <scope>IDENTIFICATION</scope>
</reference>
<dbReference type="GO" id="GO:0002250">
    <property type="term" value="P:adaptive immune response"/>
    <property type="evidence" value="ECO:0007669"/>
    <property type="project" value="UniProtKB-KW"/>
</dbReference>
<evidence type="ECO:0000256" key="5">
    <source>
        <dbReference type="ARBA" id="ARBA00022729"/>
    </source>
</evidence>
<dbReference type="FunFam" id="2.60.40.10:FF:001239">
    <property type="entry name" value="Programmed cell death 1 ligand 2"/>
    <property type="match status" value="1"/>
</dbReference>
<dbReference type="GO" id="GO:0032693">
    <property type="term" value="P:negative regulation of interleukin-10 production"/>
    <property type="evidence" value="ECO:0007669"/>
    <property type="project" value="Ensembl"/>
</dbReference>
<dbReference type="InterPro" id="IPR003599">
    <property type="entry name" value="Ig_sub"/>
</dbReference>
<dbReference type="GeneTree" id="ENSGT00940000161373"/>
<dbReference type="GO" id="GO:0046007">
    <property type="term" value="P:negative regulation of activated T cell proliferation"/>
    <property type="evidence" value="ECO:0007669"/>
    <property type="project" value="Ensembl"/>
</dbReference>
<keyword evidence="11" id="KW-1015">Disulfide bond</keyword>
<dbReference type="SUPFAM" id="SSF48726">
    <property type="entry name" value="Immunoglobulin"/>
    <property type="match status" value="2"/>
</dbReference>
<evidence type="ECO:0000256" key="13">
    <source>
        <dbReference type="ARBA" id="ARBA00023180"/>
    </source>
</evidence>
<evidence type="ECO:0000313" key="21">
    <source>
        <dbReference type="Ensembl" id="ENSPSMP00000036029.1"/>
    </source>
</evidence>
<protein>
    <recommendedName>
        <fullName evidence="16">Programmed cell death 1 ligand 2</fullName>
    </recommendedName>
    <alternativeName>
        <fullName evidence="17">Butyrophilin B7-DC</fullName>
    </alternativeName>
</protein>
<evidence type="ECO:0000256" key="17">
    <source>
        <dbReference type="ARBA" id="ARBA00079092"/>
    </source>
</evidence>
<evidence type="ECO:0000256" key="6">
    <source>
        <dbReference type="ARBA" id="ARBA00022737"/>
    </source>
</evidence>
<feature type="domain" description="Immunoglobulin" evidence="20">
    <location>
        <begin position="27"/>
        <end position="120"/>
    </location>
</feature>
<evidence type="ECO:0000256" key="18">
    <source>
        <dbReference type="SAM" id="Phobius"/>
    </source>
</evidence>
<feature type="transmembrane region" description="Helical" evidence="18">
    <location>
        <begin position="223"/>
        <end position="244"/>
    </location>
</feature>
<sequence length="274" mass="30973">MFFLRLMLSLGLQLHQTAALFTVTVPKELYIVDYGSNVTLECDFDTGGHVKLEAIKATLQKVENDTSLPTERATLLEEQLPLGKALFHIPQVQVKDEGQYRCVIIYGVSWDYKYLTLKVRASYKKINTSILNIRGTDEVKLTCQARGYPLAEVSWPNVSVPANTSHIRTPEGLYQVTSALHLKLHPGRNFSCVFWNTNVKELTSAIITDPESRIDPEVTPTSLLHIFIPSCTIAAIFIATMIVLRKWLCQKLYSRKDTTIRSVTTIKKEVNRAM</sequence>
<comment type="similarity">
    <text evidence="2">Belongs to the immunoglobulin superfamily. BTN/MOG family.</text>
</comment>
<keyword evidence="14" id="KW-0393">Immunoglobulin domain</keyword>
<gene>
    <name evidence="21" type="primary">PDCD1LG2</name>
</gene>
<evidence type="ECO:0000313" key="22">
    <source>
        <dbReference type="Proteomes" id="UP000694414"/>
    </source>
</evidence>
<dbReference type="FunFam" id="2.60.40.10:FF:001078">
    <property type="entry name" value="Programmed cell death 1 ligand 2"/>
    <property type="match status" value="1"/>
</dbReference>
<dbReference type="SMART" id="SM00409">
    <property type="entry name" value="IG"/>
    <property type="match status" value="1"/>
</dbReference>
<dbReference type="InterPro" id="IPR051713">
    <property type="entry name" value="T-cell_Activation_Regulation"/>
</dbReference>
<evidence type="ECO:0000256" key="4">
    <source>
        <dbReference type="ARBA" id="ARBA00022692"/>
    </source>
</evidence>
<evidence type="ECO:0000256" key="8">
    <source>
        <dbReference type="ARBA" id="ARBA00022989"/>
    </source>
</evidence>
<dbReference type="Ensembl" id="ENSPSMT00000041504.1">
    <property type="protein sequence ID" value="ENSPSMP00000036029.1"/>
    <property type="gene ID" value="ENSPSMG00000024781.1"/>
</dbReference>
<feature type="chain" id="PRO_5034952196" description="Programmed cell death 1 ligand 2" evidence="19">
    <location>
        <begin position="20"/>
        <end position="274"/>
    </location>
</feature>
<evidence type="ECO:0000259" key="20">
    <source>
        <dbReference type="SMART" id="SM00409"/>
    </source>
</evidence>
<comment type="subcellular location">
    <subcellularLocation>
        <location evidence="1">Cell membrane</location>
        <topology evidence="1">Single-pass type I membrane protein</topology>
    </subcellularLocation>
</comment>
<organism evidence="21 22">
    <name type="scientific">Prolemur simus</name>
    <name type="common">Greater bamboo lemur</name>
    <name type="synonym">Hapalemur simus</name>
    <dbReference type="NCBI Taxonomy" id="1328070"/>
    <lineage>
        <taxon>Eukaryota</taxon>
        <taxon>Metazoa</taxon>
        <taxon>Chordata</taxon>
        <taxon>Craniata</taxon>
        <taxon>Vertebrata</taxon>
        <taxon>Euteleostomi</taxon>
        <taxon>Mammalia</taxon>
        <taxon>Eutheria</taxon>
        <taxon>Euarchontoglires</taxon>
        <taxon>Primates</taxon>
        <taxon>Strepsirrhini</taxon>
        <taxon>Lemuriformes</taxon>
        <taxon>Lemuridae</taxon>
        <taxon>Prolemur</taxon>
    </lineage>
</organism>
<dbReference type="InterPro" id="IPR013162">
    <property type="entry name" value="CD80_C2-set"/>
</dbReference>
<dbReference type="CDD" id="cd20983">
    <property type="entry name" value="IgV_PD-L2"/>
    <property type="match status" value="1"/>
</dbReference>
<keyword evidence="3" id="KW-1003">Cell membrane</keyword>
<dbReference type="GO" id="GO:0071222">
    <property type="term" value="P:cellular response to lipopolysaccharide"/>
    <property type="evidence" value="ECO:0007669"/>
    <property type="project" value="TreeGrafter"/>
</dbReference>
<evidence type="ECO:0000256" key="2">
    <source>
        <dbReference type="ARBA" id="ARBA00007591"/>
    </source>
</evidence>
<keyword evidence="6" id="KW-0677">Repeat</keyword>
<keyword evidence="5 19" id="KW-0732">Signal</keyword>
<dbReference type="Pfam" id="PF08205">
    <property type="entry name" value="C2-set_2"/>
    <property type="match status" value="1"/>
</dbReference>
<dbReference type="GO" id="GO:0031295">
    <property type="term" value="P:T cell costimulation"/>
    <property type="evidence" value="ECO:0007669"/>
    <property type="project" value="TreeGrafter"/>
</dbReference>
<name>A0A8C9DV92_PROSS</name>
<comment type="subunit">
    <text evidence="15">Interacts with PDCD1.</text>
</comment>
<keyword evidence="10 18" id="KW-0472">Membrane</keyword>
<dbReference type="GO" id="GO:0032689">
    <property type="term" value="P:negative regulation of type II interferon production"/>
    <property type="evidence" value="ECO:0007669"/>
    <property type="project" value="Ensembl"/>
</dbReference>
<evidence type="ECO:0000256" key="11">
    <source>
        <dbReference type="ARBA" id="ARBA00023157"/>
    </source>
</evidence>
<dbReference type="PANTHER" id="PTHR25466:SF1">
    <property type="entry name" value="PROGRAMMED CELL DEATH 1 LIGAND 2"/>
    <property type="match status" value="1"/>
</dbReference>
<evidence type="ECO:0000256" key="1">
    <source>
        <dbReference type="ARBA" id="ARBA00004251"/>
    </source>
</evidence>
<evidence type="ECO:0000256" key="7">
    <source>
        <dbReference type="ARBA" id="ARBA00022859"/>
    </source>
</evidence>
<evidence type="ECO:0000256" key="16">
    <source>
        <dbReference type="ARBA" id="ARBA00070412"/>
    </source>
</evidence>
<dbReference type="Proteomes" id="UP000694414">
    <property type="component" value="Unplaced"/>
</dbReference>
<keyword evidence="13" id="KW-0325">Glycoprotein</keyword>
<keyword evidence="4 18" id="KW-0812">Transmembrane</keyword>
<dbReference type="GO" id="GO:0007166">
    <property type="term" value="P:cell surface receptor signaling pathway"/>
    <property type="evidence" value="ECO:0007669"/>
    <property type="project" value="TreeGrafter"/>
</dbReference>
<feature type="signal peptide" evidence="19">
    <location>
        <begin position="1"/>
        <end position="19"/>
    </location>
</feature>
<evidence type="ECO:0000256" key="10">
    <source>
        <dbReference type="ARBA" id="ARBA00023136"/>
    </source>
</evidence>